<dbReference type="InterPro" id="IPR036163">
    <property type="entry name" value="HMA_dom_sf"/>
</dbReference>
<keyword evidence="2" id="KW-0479">Metal-binding</keyword>
<dbReference type="PANTHER" id="PTHR46195">
    <property type="entry name" value="HEAVY METAL-ASSOCIATED ISOPRENYLATED PLANT PROTEIN 7"/>
    <property type="match status" value="1"/>
</dbReference>
<gene>
    <name evidence="7" type="primary">LOC115981031</name>
</gene>
<dbReference type="PANTHER" id="PTHR46195:SF17">
    <property type="entry name" value="HEAVY METAL-ASSOCIATED ISOPRENYLATED PLANT PROTEIN 8"/>
    <property type="match status" value="1"/>
</dbReference>
<evidence type="ECO:0000256" key="4">
    <source>
        <dbReference type="ARBA" id="ARBA00024045"/>
    </source>
</evidence>
<comment type="similarity">
    <text evidence="4">Belongs to the HIPP family.</text>
</comment>
<feature type="region of interest" description="Disordered" evidence="5">
    <location>
        <begin position="1"/>
        <end position="27"/>
    </location>
</feature>
<keyword evidence="3" id="KW-0449">Lipoprotein</keyword>
<feature type="compositionally biased region" description="Basic and acidic residues" evidence="5">
    <location>
        <begin position="8"/>
        <end position="25"/>
    </location>
</feature>
<dbReference type="AlphaFoldDB" id="A0A7N2L7Y2"/>
<dbReference type="EnsemblPlants" id="QL03p051603:mrna">
    <property type="protein sequence ID" value="QL03p051603:mrna"/>
    <property type="gene ID" value="QL03p051603"/>
</dbReference>
<dbReference type="InterPro" id="IPR006121">
    <property type="entry name" value="HMA_dom"/>
</dbReference>
<dbReference type="KEGG" id="qlo:115981031"/>
<proteinExistence type="inferred from homology"/>
<evidence type="ECO:0000256" key="1">
    <source>
        <dbReference type="ARBA" id="ARBA00022481"/>
    </source>
</evidence>
<protein>
    <recommendedName>
        <fullName evidence="6">HMA domain-containing protein</fullName>
    </recommendedName>
</protein>
<dbReference type="EMBL" id="LRBV02000003">
    <property type="status" value="NOT_ANNOTATED_CDS"/>
    <property type="molecule type" value="Genomic_DNA"/>
</dbReference>
<keyword evidence="3" id="KW-0636">Prenylation</keyword>
<dbReference type="CDD" id="cd00371">
    <property type="entry name" value="HMA"/>
    <property type="match status" value="2"/>
</dbReference>
<dbReference type="FunCoup" id="A0A7N2L7Y2">
    <property type="interactions" value="21"/>
</dbReference>
<reference evidence="7 8" key="1">
    <citation type="journal article" date="2016" name="G3 (Bethesda)">
        <title>First Draft Assembly and Annotation of the Genome of a California Endemic Oak Quercus lobata Nee (Fagaceae).</title>
        <authorList>
            <person name="Sork V.L."/>
            <person name="Fitz-Gibbon S.T."/>
            <person name="Puiu D."/>
            <person name="Crepeau M."/>
            <person name="Gugger P.F."/>
            <person name="Sherman R."/>
            <person name="Stevens K."/>
            <person name="Langley C.H."/>
            <person name="Pellegrini M."/>
            <person name="Salzberg S.L."/>
        </authorList>
    </citation>
    <scope>NUCLEOTIDE SEQUENCE [LARGE SCALE GENOMIC DNA]</scope>
    <source>
        <strain evidence="7 8">cv. SW786</strain>
    </source>
</reference>
<evidence type="ECO:0000256" key="3">
    <source>
        <dbReference type="ARBA" id="ARBA00023289"/>
    </source>
</evidence>
<dbReference type="PROSITE" id="PS50846">
    <property type="entry name" value="HMA_2"/>
    <property type="match status" value="2"/>
</dbReference>
<evidence type="ECO:0000256" key="2">
    <source>
        <dbReference type="ARBA" id="ARBA00022723"/>
    </source>
</evidence>
<evidence type="ECO:0000256" key="5">
    <source>
        <dbReference type="SAM" id="MobiDB-lite"/>
    </source>
</evidence>
<dbReference type="OrthoDB" id="689350at2759"/>
<dbReference type="GO" id="GO:0046872">
    <property type="term" value="F:metal ion binding"/>
    <property type="evidence" value="ECO:0007669"/>
    <property type="project" value="UniProtKB-KW"/>
</dbReference>
<dbReference type="SUPFAM" id="SSF55008">
    <property type="entry name" value="HMA, heavy metal-associated domain"/>
    <property type="match status" value="2"/>
</dbReference>
<dbReference type="Gene3D" id="3.30.70.100">
    <property type="match status" value="2"/>
</dbReference>
<reference evidence="7" key="2">
    <citation type="submission" date="2021-01" db="UniProtKB">
        <authorList>
            <consortium name="EnsemblPlants"/>
        </authorList>
    </citation>
    <scope>IDENTIFICATION</scope>
</reference>
<dbReference type="Pfam" id="PF00403">
    <property type="entry name" value="HMA"/>
    <property type="match status" value="2"/>
</dbReference>
<keyword evidence="8" id="KW-1185">Reference proteome</keyword>
<dbReference type="Gramene" id="QL03p051603:mrna">
    <property type="protein sequence ID" value="QL03p051603:mrna"/>
    <property type="gene ID" value="QL03p051603"/>
</dbReference>
<organism evidence="7 8">
    <name type="scientific">Quercus lobata</name>
    <name type="common">Valley oak</name>
    <dbReference type="NCBI Taxonomy" id="97700"/>
    <lineage>
        <taxon>Eukaryota</taxon>
        <taxon>Viridiplantae</taxon>
        <taxon>Streptophyta</taxon>
        <taxon>Embryophyta</taxon>
        <taxon>Tracheophyta</taxon>
        <taxon>Spermatophyta</taxon>
        <taxon>Magnoliopsida</taxon>
        <taxon>eudicotyledons</taxon>
        <taxon>Gunneridae</taxon>
        <taxon>Pentapetalae</taxon>
        <taxon>rosids</taxon>
        <taxon>fabids</taxon>
        <taxon>Fagales</taxon>
        <taxon>Fagaceae</taxon>
        <taxon>Quercus</taxon>
    </lineage>
</organism>
<feature type="domain" description="HMA" evidence="6">
    <location>
        <begin position="30"/>
        <end position="94"/>
    </location>
</feature>
<evidence type="ECO:0000259" key="6">
    <source>
        <dbReference type="PROSITE" id="PS50846"/>
    </source>
</evidence>
<feature type="domain" description="HMA" evidence="6">
    <location>
        <begin position="120"/>
        <end position="184"/>
    </location>
</feature>
<dbReference type="RefSeq" id="XP_030959081.1">
    <property type="nucleotide sequence ID" value="XM_031103221.1"/>
</dbReference>
<dbReference type="GeneID" id="115981031"/>
<dbReference type="InterPro" id="IPR044577">
    <property type="entry name" value="HIPP4/7/8/17/18/19"/>
</dbReference>
<accession>A0A7N2L7Y2</accession>
<dbReference type="Proteomes" id="UP000594261">
    <property type="component" value="Chromosome 3"/>
</dbReference>
<sequence length="242" mass="27616">MVKGKNKQPVEKEEMKSEEKKEEKNTGNSNKEIVLKVFMHCEGCCQKVSRCLKRLDGVEDVVIDSANRKVVVKGKNADPLKALQTLQKKYSRNVELISPKLKPEDKNKKKEPEKKQEVQVKVVVLKMYMHCEGCANDIKKCIERMKGILNVETNKETSRVIVKGAFDPPKLVESIKKRLRKHVEIVKQEQGEKVGSQGKGNDNKKGTEGGINVFYYPPQYSAQHIYPNQMFSDENVYSCSIM</sequence>
<keyword evidence="1" id="KW-0488">Methylation</keyword>
<dbReference type="OMA" id="LKMNMHC"/>
<evidence type="ECO:0000313" key="8">
    <source>
        <dbReference type="Proteomes" id="UP000594261"/>
    </source>
</evidence>
<dbReference type="InParanoid" id="A0A7N2L7Y2"/>
<name>A0A7N2L7Y2_QUELO</name>
<evidence type="ECO:0000313" key="7">
    <source>
        <dbReference type="EnsemblPlants" id="QL03p051603:mrna"/>
    </source>
</evidence>